<keyword evidence="3" id="KW-1185">Reference proteome</keyword>
<gene>
    <name evidence="2" type="ORF">AVEN_11667_1</name>
</gene>
<evidence type="ECO:0000313" key="2">
    <source>
        <dbReference type="EMBL" id="GBL69406.1"/>
    </source>
</evidence>
<feature type="compositionally biased region" description="Basic and acidic residues" evidence="1">
    <location>
        <begin position="111"/>
        <end position="126"/>
    </location>
</feature>
<evidence type="ECO:0000313" key="3">
    <source>
        <dbReference type="Proteomes" id="UP000499080"/>
    </source>
</evidence>
<dbReference type="Proteomes" id="UP000499080">
    <property type="component" value="Unassembled WGS sequence"/>
</dbReference>
<accession>A0A4Y1ZVN0</accession>
<feature type="compositionally biased region" description="Basic and acidic residues" evidence="1">
    <location>
        <begin position="138"/>
        <end position="155"/>
    </location>
</feature>
<comment type="caution">
    <text evidence="2">The sequence shown here is derived from an EMBL/GenBank/DDBJ whole genome shotgun (WGS) entry which is preliminary data.</text>
</comment>
<dbReference type="AlphaFoldDB" id="A0A4Y1ZVN0"/>
<name>A0A4Y1ZVN0_ARAVE</name>
<protein>
    <submittedName>
        <fullName evidence="2">Uncharacterized protein</fullName>
    </submittedName>
</protein>
<feature type="region of interest" description="Disordered" evidence="1">
    <location>
        <begin position="104"/>
        <end position="155"/>
    </location>
</feature>
<dbReference type="EMBL" id="BGPR01078242">
    <property type="protein sequence ID" value="GBL69406.1"/>
    <property type="molecule type" value="Genomic_DNA"/>
</dbReference>
<organism evidence="2 3">
    <name type="scientific">Araneus ventricosus</name>
    <name type="common">Orbweaver spider</name>
    <name type="synonym">Epeira ventricosa</name>
    <dbReference type="NCBI Taxonomy" id="182803"/>
    <lineage>
        <taxon>Eukaryota</taxon>
        <taxon>Metazoa</taxon>
        <taxon>Ecdysozoa</taxon>
        <taxon>Arthropoda</taxon>
        <taxon>Chelicerata</taxon>
        <taxon>Arachnida</taxon>
        <taxon>Araneae</taxon>
        <taxon>Araneomorphae</taxon>
        <taxon>Entelegynae</taxon>
        <taxon>Araneoidea</taxon>
        <taxon>Araneidae</taxon>
        <taxon>Araneus</taxon>
    </lineage>
</organism>
<proteinExistence type="predicted"/>
<reference evidence="2 3" key="1">
    <citation type="journal article" date="2019" name="Sci. Rep.">
        <title>Orb-weaving spider Araneus ventricosus genome elucidates the spidroin gene catalogue.</title>
        <authorList>
            <person name="Kono N."/>
            <person name="Nakamura H."/>
            <person name="Ohtoshi R."/>
            <person name="Moran D.A.P."/>
            <person name="Shinohara A."/>
            <person name="Yoshida Y."/>
            <person name="Fujiwara M."/>
            <person name="Mori M."/>
            <person name="Tomita M."/>
            <person name="Arakawa K."/>
        </authorList>
    </citation>
    <scope>NUCLEOTIDE SEQUENCE [LARGE SCALE GENOMIC DNA]</scope>
</reference>
<sequence length="174" mass="19770">MLIGKQIKHRVKLSKIDKSGCKQMLKSRSYGLSFLEFRPLFAISNVVGTERIDMTRGLVSVSVVSRVMAVNSSHVKGRGVAKCRQCTRSLERCREICQATRFGKGANGRNSTDHSPHVRTSRDSRFAKPHAVGTRLKRNTERRQRETAEERERRFESNTLKGKMIETACNCRTT</sequence>
<evidence type="ECO:0000256" key="1">
    <source>
        <dbReference type="SAM" id="MobiDB-lite"/>
    </source>
</evidence>